<reference evidence="16" key="1">
    <citation type="submission" date="2017-09" db="EMBL/GenBank/DDBJ databases">
        <title>Depth-based differentiation of microbial function through sediment-hosted aquifers and enrichment of novel symbionts in the deep terrestrial subsurface.</title>
        <authorList>
            <person name="Probst A.J."/>
            <person name="Ladd B."/>
            <person name="Jarett J.K."/>
            <person name="Geller-Mcgrath D.E."/>
            <person name="Sieber C.M.K."/>
            <person name="Emerson J.B."/>
            <person name="Anantharaman K."/>
            <person name="Thomas B.C."/>
            <person name="Malmstrom R."/>
            <person name="Stieglmeier M."/>
            <person name="Klingl A."/>
            <person name="Woyke T."/>
            <person name="Ryan C.M."/>
            <person name="Banfield J.F."/>
        </authorList>
    </citation>
    <scope>NUCLEOTIDE SEQUENCE [LARGE SCALE GENOMIC DNA]</scope>
</reference>
<sequence>MPNDYRSILKIPYKLVVLVVLDGFGVAQRYQPNSTWNYAKRPTMEYMERYWPFTTLQASGVAVGLSWGEPGNSEVGHLTMGAGRVVFTHLPRIIVAIQDETFFTNQAFLDASAHVKENNSSLHLMGLFSSGSVHAYAEHLYALLEFAKRENIERVFLHLFTDGRDAPMQEAAKYYAHFFERIAQEYPFAKIVSLIGREYSMDRDGHWDRIQKTFDLFVEGAGKAFTDISSYIKEEYKAGFTDEFISPGFLADENGKAVGRMSDNDAVIFFNYREDSAREITDAIISDGFEKFKRRKLNNLVFVTMTGYDLRFSAKVAFPPLDIVHPLARVVSDAGLTQFHVAETDKYAHVTYFFNGGREKPYPGEERTLVASIKTDRYNETPEMSASKVTEEVISALGKYDFILVNFANADMVGHTGDFNATVKAIETLDYSLGALIPKVLESGGVMIVTADHGNAEEKIYTGTGIKRTKHTINPVPFFLVSNETKNFVEVDKNEIIKKYTKTEGMLPDVAPTVLSLLGLAVPKEMTGINLLPKLIK</sequence>
<evidence type="ECO:0000256" key="12">
    <source>
        <dbReference type="PIRSR" id="PIRSR001492-3"/>
    </source>
</evidence>
<dbReference type="InterPro" id="IPR006124">
    <property type="entry name" value="Metalloenzyme"/>
</dbReference>
<dbReference type="AlphaFoldDB" id="A0A2H0TFF9"/>
<keyword evidence="5 9" id="KW-0479">Metal-binding</keyword>
<dbReference type="EMBL" id="PFCN01000028">
    <property type="protein sequence ID" value="PIR70298.1"/>
    <property type="molecule type" value="Genomic_DNA"/>
</dbReference>
<dbReference type="CDD" id="cd16010">
    <property type="entry name" value="iPGM"/>
    <property type="match status" value="1"/>
</dbReference>
<comment type="subunit">
    <text evidence="9">Monomer.</text>
</comment>
<dbReference type="GO" id="GO:0006007">
    <property type="term" value="P:glucose catabolic process"/>
    <property type="evidence" value="ECO:0007669"/>
    <property type="project" value="InterPro"/>
</dbReference>
<feature type="binding site" evidence="9 12">
    <location>
        <position position="471"/>
    </location>
    <ligand>
        <name>Mn(2+)</name>
        <dbReference type="ChEBI" id="CHEBI:29035"/>
        <label>1</label>
    </ligand>
</feature>
<evidence type="ECO:0000256" key="11">
    <source>
        <dbReference type="PIRSR" id="PIRSR001492-1"/>
    </source>
</evidence>
<dbReference type="GO" id="GO:0030145">
    <property type="term" value="F:manganese ion binding"/>
    <property type="evidence" value="ECO:0007669"/>
    <property type="project" value="UniProtKB-UniRule"/>
</dbReference>
<feature type="binding site" evidence="9 12">
    <location>
        <position position="73"/>
    </location>
    <ligand>
        <name>Mn(2+)</name>
        <dbReference type="ChEBI" id="CHEBI:29035"/>
        <label>2</label>
    </ligand>
</feature>
<dbReference type="Pfam" id="PF06415">
    <property type="entry name" value="iPGM_N"/>
    <property type="match status" value="1"/>
</dbReference>
<comment type="similarity">
    <text evidence="4 9">Belongs to the BPG-independent phosphoglycerate mutase family.</text>
</comment>
<evidence type="ECO:0000256" key="4">
    <source>
        <dbReference type="ARBA" id="ARBA00008819"/>
    </source>
</evidence>
<evidence type="ECO:0000256" key="3">
    <source>
        <dbReference type="ARBA" id="ARBA00004798"/>
    </source>
</evidence>
<feature type="binding site" evidence="9 12">
    <location>
        <position position="415"/>
    </location>
    <ligand>
        <name>Mn(2+)</name>
        <dbReference type="ChEBI" id="CHEBI:29035"/>
        <label>1</label>
    </ligand>
</feature>
<feature type="domain" description="BPG-independent PGAM N-terminal" evidence="14">
    <location>
        <begin position="95"/>
        <end position="309"/>
    </location>
</feature>
<feature type="binding site" evidence="9">
    <location>
        <position position="197"/>
    </location>
    <ligand>
        <name>substrate</name>
    </ligand>
</feature>
<protein>
    <recommendedName>
        <fullName evidence="9 10">2,3-bisphosphoglycerate-independent phosphoglycerate mutase</fullName>
        <shortName evidence="9">BPG-independent PGAM</shortName>
        <shortName evidence="9">Phosphoglyceromutase</shortName>
        <shortName evidence="9">iPGM</shortName>
        <ecNumber evidence="9 10">5.4.2.12</ecNumber>
    </recommendedName>
</protein>
<keyword evidence="8 9" id="KW-0413">Isomerase</keyword>
<dbReference type="GO" id="GO:0004619">
    <property type="term" value="F:phosphoglycerate mutase activity"/>
    <property type="evidence" value="ECO:0007669"/>
    <property type="project" value="UniProtKB-UniRule"/>
</dbReference>
<dbReference type="SUPFAM" id="SSF64158">
    <property type="entry name" value="2,3-Bisphosphoglycerate-independent phosphoglycerate mutase, substrate-binding domain"/>
    <property type="match status" value="1"/>
</dbReference>
<comment type="caution">
    <text evidence="9">Lacks conserved residue(s) required for the propagation of feature annotation.</text>
</comment>
<feature type="binding site" evidence="9 12">
    <location>
        <position position="22"/>
    </location>
    <ligand>
        <name>Mn(2+)</name>
        <dbReference type="ChEBI" id="CHEBI:29035"/>
        <label>2</label>
    </ligand>
</feature>
<dbReference type="FunFam" id="3.40.1450.10:FF:000002">
    <property type="entry name" value="2,3-bisphosphoglycerate-independent phosphoglycerate mutase"/>
    <property type="match status" value="1"/>
</dbReference>
<evidence type="ECO:0000256" key="9">
    <source>
        <dbReference type="HAMAP-Rule" id="MF_01038"/>
    </source>
</evidence>
<dbReference type="Pfam" id="PF01676">
    <property type="entry name" value="Metalloenzyme"/>
    <property type="match status" value="1"/>
</dbReference>
<feature type="binding site" evidence="9">
    <location>
        <position position="346"/>
    </location>
    <ligand>
        <name>substrate</name>
    </ligand>
</feature>
<dbReference type="GO" id="GO:0006096">
    <property type="term" value="P:glycolytic process"/>
    <property type="evidence" value="ECO:0007669"/>
    <property type="project" value="UniProtKB-UniRule"/>
</dbReference>
<dbReference type="UniPathway" id="UPA00109">
    <property type="reaction ID" value="UER00186"/>
</dbReference>
<dbReference type="InterPro" id="IPR005995">
    <property type="entry name" value="Pgm_bpd_ind"/>
</dbReference>
<dbReference type="PANTHER" id="PTHR31637">
    <property type="entry name" value="2,3-BISPHOSPHOGLYCERATE-INDEPENDENT PHOSPHOGLYCERATE MUTASE"/>
    <property type="match status" value="1"/>
</dbReference>
<evidence type="ECO:0000256" key="10">
    <source>
        <dbReference type="NCBIfam" id="TIGR01307"/>
    </source>
</evidence>
<keyword evidence="6 9" id="KW-0324">Glycolysis</keyword>
<dbReference type="HAMAP" id="MF_01038">
    <property type="entry name" value="GpmI"/>
    <property type="match status" value="1"/>
</dbReference>
<dbReference type="PIRSF" id="PIRSF001492">
    <property type="entry name" value="IPGAM"/>
    <property type="match status" value="1"/>
</dbReference>
<feature type="binding site" evidence="9">
    <location>
        <position position="134"/>
    </location>
    <ligand>
        <name>substrate</name>
    </ligand>
</feature>
<dbReference type="SUPFAM" id="SSF53649">
    <property type="entry name" value="Alkaline phosphatase-like"/>
    <property type="match status" value="1"/>
</dbReference>
<evidence type="ECO:0000259" key="13">
    <source>
        <dbReference type="Pfam" id="PF01676"/>
    </source>
</evidence>
<comment type="catalytic activity">
    <reaction evidence="1 9">
        <text>(2R)-2-phosphoglycerate = (2R)-3-phosphoglycerate</text>
        <dbReference type="Rhea" id="RHEA:15901"/>
        <dbReference type="ChEBI" id="CHEBI:58272"/>
        <dbReference type="ChEBI" id="CHEBI:58289"/>
        <dbReference type="EC" id="5.4.2.12"/>
    </reaction>
</comment>
<dbReference type="InterPro" id="IPR036646">
    <property type="entry name" value="PGAM_B_sf"/>
</dbReference>
<feature type="active site" description="Phosphoserine intermediate" evidence="9 11">
    <location>
        <position position="73"/>
    </location>
</feature>
<gene>
    <name evidence="9" type="primary">gpmI</name>
    <name evidence="15" type="ORF">COU46_02305</name>
</gene>
<dbReference type="InterPro" id="IPR017850">
    <property type="entry name" value="Alkaline_phosphatase_core_sf"/>
</dbReference>
<feature type="binding site" evidence="9 12">
    <location>
        <position position="453"/>
    </location>
    <ligand>
        <name>Mn(2+)</name>
        <dbReference type="ChEBI" id="CHEBI:29035"/>
        <label>2</label>
    </ligand>
</feature>
<evidence type="ECO:0000256" key="2">
    <source>
        <dbReference type="ARBA" id="ARBA00002315"/>
    </source>
</evidence>
<evidence type="ECO:0000256" key="7">
    <source>
        <dbReference type="ARBA" id="ARBA00023211"/>
    </source>
</evidence>
<feature type="binding site" evidence="9">
    <location>
        <begin position="164"/>
        <end position="165"/>
    </location>
    <ligand>
        <name>substrate</name>
    </ligand>
</feature>
<accession>A0A2H0TFF9</accession>
<feature type="domain" description="Metalloenzyme" evidence="13">
    <location>
        <begin position="16"/>
        <end position="520"/>
    </location>
</feature>
<dbReference type="InterPro" id="IPR011258">
    <property type="entry name" value="BPG-indep_PGM_N"/>
</dbReference>
<organism evidence="15 16">
    <name type="scientific">Candidatus Niyogibacteria bacterium CG10_big_fil_rev_8_21_14_0_10_42_19</name>
    <dbReference type="NCBI Taxonomy" id="1974725"/>
    <lineage>
        <taxon>Bacteria</taxon>
        <taxon>Candidatus Niyogiibacteriota</taxon>
    </lineage>
</organism>
<comment type="caution">
    <text evidence="15">The sequence shown here is derived from an EMBL/GenBank/DDBJ whole genome shotgun (WGS) entry which is preliminary data.</text>
</comment>
<feature type="binding site" evidence="9 12">
    <location>
        <position position="411"/>
    </location>
    <ligand>
        <name>Mn(2+)</name>
        <dbReference type="ChEBI" id="CHEBI:29035"/>
        <label>1</label>
    </ligand>
</feature>
<name>A0A2H0TFF9_9BACT</name>
<dbReference type="Gene3D" id="3.40.720.10">
    <property type="entry name" value="Alkaline Phosphatase, subunit A"/>
    <property type="match status" value="1"/>
</dbReference>
<evidence type="ECO:0000256" key="1">
    <source>
        <dbReference type="ARBA" id="ARBA00000370"/>
    </source>
</evidence>
<evidence type="ECO:0000256" key="5">
    <source>
        <dbReference type="ARBA" id="ARBA00022723"/>
    </source>
</evidence>
<dbReference type="GO" id="GO:0005829">
    <property type="term" value="C:cytosol"/>
    <property type="evidence" value="ECO:0007669"/>
    <property type="project" value="TreeGrafter"/>
</dbReference>
<dbReference type="EC" id="5.4.2.12" evidence="9 10"/>
<proteinExistence type="inferred from homology"/>
<evidence type="ECO:0000313" key="15">
    <source>
        <dbReference type="EMBL" id="PIR70298.1"/>
    </source>
</evidence>
<dbReference type="PANTHER" id="PTHR31637:SF0">
    <property type="entry name" value="2,3-BISPHOSPHOGLYCERATE-INDEPENDENT PHOSPHOGLYCERATE MUTASE"/>
    <property type="match status" value="1"/>
</dbReference>
<evidence type="ECO:0000256" key="6">
    <source>
        <dbReference type="ARBA" id="ARBA00023152"/>
    </source>
</evidence>
<feature type="binding site" evidence="9 12">
    <location>
        <position position="452"/>
    </location>
    <ligand>
        <name>Mn(2+)</name>
        <dbReference type="ChEBI" id="CHEBI:29035"/>
        <label>2</label>
    </ligand>
</feature>
<dbReference type="Proteomes" id="UP000229383">
    <property type="component" value="Unassembled WGS sequence"/>
</dbReference>
<comment type="function">
    <text evidence="2 9">Catalyzes the interconversion of 2-phosphoglycerate and 3-phosphoglycerate.</text>
</comment>
<evidence type="ECO:0000259" key="14">
    <source>
        <dbReference type="Pfam" id="PF06415"/>
    </source>
</evidence>
<comment type="pathway">
    <text evidence="3 9">Carbohydrate degradation; glycolysis; pyruvate from D-glyceraldehyde 3-phosphate: step 3/5.</text>
</comment>
<dbReference type="NCBIfam" id="TIGR01307">
    <property type="entry name" value="pgm_bpd_ind"/>
    <property type="match status" value="1"/>
</dbReference>
<keyword evidence="7 9" id="KW-0464">Manganese</keyword>
<evidence type="ECO:0000313" key="16">
    <source>
        <dbReference type="Proteomes" id="UP000229383"/>
    </source>
</evidence>
<evidence type="ECO:0000256" key="8">
    <source>
        <dbReference type="ARBA" id="ARBA00023235"/>
    </source>
</evidence>
<comment type="cofactor">
    <cofactor evidence="9">
        <name>Mn(2+)</name>
        <dbReference type="ChEBI" id="CHEBI:29035"/>
    </cofactor>
    <text evidence="9">Binds 2 manganese ions per subunit.</text>
</comment>
<dbReference type="Gene3D" id="3.40.1450.10">
    <property type="entry name" value="BPG-independent phosphoglycerate mutase, domain B"/>
    <property type="match status" value="1"/>
</dbReference>
<feature type="binding site" evidence="9">
    <location>
        <position position="203"/>
    </location>
    <ligand>
        <name>substrate</name>
    </ligand>
</feature>